<dbReference type="InterPro" id="IPR029044">
    <property type="entry name" value="Nucleotide-diphossugar_trans"/>
</dbReference>
<evidence type="ECO:0000313" key="4">
    <source>
        <dbReference type="Proteomes" id="UP000237056"/>
    </source>
</evidence>
<evidence type="ECO:0000256" key="1">
    <source>
        <dbReference type="SAM" id="Phobius"/>
    </source>
</evidence>
<sequence>MFTFSIFTPTYNRKHTLHRAYNTLCNQTYKDFEWIIIDDGSIDGTQDLVSLWIKENKFKISYYYQTNQGKHIAYNHYSKYANGKYFISIDSDDAAKDNWLERNLFHLNQLEIEGKNNFWGIYCLAEDQNGNLIGNKFKKDILDGNWVEIMLDNMQGDKGYSIKMDVFKEFPFPEDVKNVYLPESYFFHAMSSKYNVRCVNERLIVPWVDEREDHLSNELLKRRNLKGLSYGCLGFLKYSMRYFFKFPKEYIIKSIYYVNISFLIKKKFTSQIKEIESFWGIVLWFFSIPAGYILSVFKQKKYD</sequence>
<dbReference type="SUPFAM" id="SSF53448">
    <property type="entry name" value="Nucleotide-diphospho-sugar transferases"/>
    <property type="match status" value="1"/>
</dbReference>
<feature type="transmembrane region" description="Helical" evidence="1">
    <location>
        <begin position="278"/>
        <end position="297"/>
    </location>
</feature>
<evidence type="ECO:0000259" key="2">
    <source>
        <dbReference type="Pfam" id="PF00535"/>
    </source>
</evidence>
<dbReference type="EMBL" id="PQNY01000004">
    <property type="protein sequence ID" value="POS02362.1"/>
    <property type="molecule type" value="Genomic_DNA"/>
</dbReference>
<keyword evidence="4" id="KW-1185">Reference proteome</keyword>
<keyword evidence="1" id="KW-1133">Transmembrane helix</keyword>
<keyword evidence="1" id="KW-0812">Transmembrane</keyword>
<keyword evidence="1" id="KW-0472">Membrane</keyword>
<dbReference type="PANTHER" id="PTHR22916:SF3">
    <property type="entry name" value="UDP-GLCNAC:BETAGAL BETA-1,3-N-ACETYLGLUCOSAMINYLTRANSFERASE-LIKE PROTEIN 1"/>
    <property type="match status" value="1"/>
</dbReference>
<dbReference type="RefSeq" id="WP_103725421.1">
    <property type="nucleotide sequence ID" value="NZ_PQNY01000004.1"/>
</dbReference>
<feature type="domain" description="Glycosyltransferase 2-like" evidence="2">
    <location>
        <begin position="5"/>
        <end position="108"/>
    </location>
</feature>
<keyword evidence="3" id="KW-0808">Transferase</keyword>
<dbReference type="CDD" id="cd00761">
    <property type="entry name" value="Glyco_tranf_GTA_type"/>
    <property type="match status" value="1"/>
</dbReference>
<comment type="caution">
    <text evidence="3">The sequence shown here is derived from an EMBL/GenBank/DDBJ whole genome shotgun (WGS) entry which is preliminary data.</text>
</comment>
<evidence type="ECO:0000313" key="3">
    <source>
        <dbReference type="EMBL" id="POS02362.1"/>
    </source>
</evidence>
<dbReference type="PANTHER" id="PTHR22916">
    <property type="entry name" value="GLYCOSYLTRANSFERASE"/>
    <property type="match status" value="1"/>
</dbReference>
<dbReference type="Pfam" id="PF00535">
    <property type="entry name" value="Glycos_transf_2"/>
    <property type="match status" value="1"/>
</dbReference>
<dbReference type="Gene3D" id="3.90.550.10">
    <property type="entry name" value="Spore Coat Polysaccharide Biosynthesis Protein SpsA, Chain A"/>
    <property type="match status" value="1"/>
</dbReference>
<proteinExistence type="predicted"/>
<gene>
    <name evidence="3" type="ORF">Q361_10481</name>
</gene>
<dbReference type="AlphaFoldDB" id="A0A2S4N9J3"/>
<dbReference type="Proteomes" id="UP000237056">
    <property type="component" value="Unassembled WGS sequence"/>
</dbReference>
<dbReference type="OrthoDB" id="9810303at2"/>
<protein>
    <submittedName>
        <fullName evidence="3">Glycosyltransferase involved in cell wall biosynthesis</fullName>
    </submittedName>
</protein>
<accession>A0A2S4N9J3</accession>
<reference evidence="3 4" key="1">
    <citation type="submission" date="2018-01" db="EMBL/GenBank/DDBJ databases">
        <title>Genomic Encyclopedia of Type Strains, Phase I: the one thousand microbial genomes (KMG-I) project.</title>
        <authorList>
            <person name="Goeker M."/>
        </authorList>
    </citation>
    <scope>NUCLEOTIDE SEQUENCE [LARGE SCALE GENOMIC DNA]</scope>
    <source>
        <strain evidence="3 4">DSM 17960</strain>
    </source>
</reference>
<name>A0A2S4N9J3_9FLAO</name>
<dbReference type="GO" id="GO:0016758">
    <property type="term" value="F:hexosyltransferase activity"/>
    <property type="evidence" value="ECO:0007669"/>
    <property type="project" value="UniProtKB-ARBA"/>
</dbReference>
<organism evidence="3 4">
    <name type="scientific">Flavobacterium croceum DSM 17960</name>
    <dbReference type="NCBI Taxonomy" id="1121886"/>
    <lineage>
        <taxon>Bacteria</taxon>
        <taxon>Pseudomonadati</taxon>
        <taxon>Bacteroidota</taxon>
        <taxon>Flavobacteriia</taxon>
        <taxon>Flavobacteriales</taxon>
        <taxon>Flavobacteriaceae</taxon>
        <taxon>Flavobacterium</taxon>
    </lineage>
</organism>
<dbReference type="InterPro" id="IPR001173">
    <property type="entry name" value="Glyco_trans_2-like"/>
</dbReference>